<reference evidence="4" key="1">
    <citation type="journal article" date="2023" name="Plant J.">
        <title>Genome sequences and population genomics provide insights into the demographic history, inbreeding, and mutation load of two 'living fossil' tree species of Dipteronia.</title>
        <authorList>
            <person name="Feng Y."/>
            <person name="Comes H.P."/>
            <person name="Chen J."/>
            <person name="Zhu S."/>
            <person name="Lu R."/>
            <person name="Zhang X."/>
            <person name="Li P."/>
            <person name="Qiu J."/>
            <person name="Olsen K.M."/>
            <person name="Qiu Y."/>
        </authorList>
    </citation>
    <scope>NUCLEOTIDE SEQUENCE</scope>
    <source>
        <strain evidence="4">NBL</strain>
    </source>
</reference>
<evidence type="ECO:0000313" key="4">
    <source>
        <dbReference type="EMBL" id="KAK3212600.1"/>
    </source>
</evidence>
<dbReference type="Proteomes" id="UP001281410">
    <property type="component" value="Unassembled WGS sequence"/>
</dbReference>
<comment type="caution">
    <text evidence="4">The sequence shown here is derived from an EMBL/GenBank/DDBJ whole genome shotgun (WGS) entry which is preliminary data.</text>
</comment>
<evidence type="ECO:0000313" key="5">
    <source>
        <dbReference type="Proteomes" id="UP001281410"/>
    </source>
</evidence>
<evidence type="ECO:0000256" key="1">
    <source>
        <dbReference type="ARBA" id="ARBA00023015"/>
    </source>
</evidence>
<sequence length="173" mass="19996">MENEWYCLEYKKTIEIVVDNHSEDTIYTECGLVLEAWSIQETMEWRTCTDDHNNDRDLNLVGKAENPLLSYANLITHISNPKSFDVLPMKRFHDPNGVLTRRLGMIIDMADRLGLLQTIQHQAGEKYKDVEEHKTCRGRKLDACLFIACRESKLSRTLKEFTTVSNGVKEKSS</sequence>
<accession>A0AAE0E6S6</accession>
<dbReference type="GO" id="GO:0070897">
    <property type="term" value="P:transcription preinitiation complex assembly"/>
    <property type="evidence" value="ECO:0007669"/>
    <property type="project" value="InterPro"/>
</dbReference>
<dbReference type="PANTHER" id="PTHR11618">
    <property type="entry name" value="TRANSCRIPTION INITIATION FACTOR IIB-RELATED"/>
    <property type="match status" value="1"/>
</dbReference>
<name>A0AAE0E6S6_9ROSI</name>
<evidence type="ECO:0000256" key="2">
    <source>
        <dbReference type="ARBA" id="ARBA00023163"/>
    </source>
</evidence>
<feature type="domain" description="Transcription factor TFIIB cyclin-like" evidence="3">
    <location>
        <begin position="106"/>
        <end position="166"/>
    </location>
</feature>
<protein>
    <recommendedName>
        <fullName evidence="3">Transcription factor TFIIB cyclin-like domain-containing protein</fullName>
    </recommendedName>
</protein>
<evidence type="ECO:0000259" key="3">
    <source>
        <dbReference type="Pfam" id="PF00382"/>
    </source>
</evidence>
<keyword evidence="5" id="KW-1185">Reference proteome</keyword>
<dbReference type="Gene3D" id="1.10.472.170">
    <property type="match status" value="1"/>
</dbReference>
<dbReference type="PRINTS" id="PR00685">
    <property type="entry name" value="TIFACTORIIB"/>
</dbReference>
<keyword evidence="2" id="KW-0804">Transcription</keyword>
<dbReference type="GO" id="GO:0005634">
    <property type="term" value="C:nucleus"/>
    <property type="evidence" value="ECO:0007669"/>
    <property type="project" value="TreeGrafter"/>
</dbReference>
<dbReference type="InterPro" id="IPR013150">
    <property type="entry name" value="TFIIB_cyclin"/>
</dbReference>
<dbReference type="EMBL" id="JANJYJ010000005">
    <property type="protein sequence ID" value="KAK3212600.1"/>
    <property type="molecule type" value="Genomic_DNA"/>
</dbReference>
<dbReference type="GO" id="GO:0097550">
    <property type="term" value="C:transcription preinitiation complex"/>
    <property type="evidence" value="ECO:0007669"/>
    <property type="project" value="TreeGrafter"/>
</dbReference>
<dbReference type="PANTHER" id="PTHR11618:SF81">
    <property type="entry name" value="TRANSCRIPTION INITIATION FACTOR IIB-LIKE"/>
    <property type="match status" value="1"/>
</dbReference>
<organism evidence="4 5">
    <name type="scientific">Dipteronia sinensis</name>
    <dbReference type="NCBI Taxonomy" id="43782"/>
    <lineage>
        <taxon>Eukaryota</taxon>
        <taxon>Viridiplantae</taxon>
        <taxon>Streptophyta</taxon>
        <taxon>Embryophyta</taxon>
        <taxon>Tracheophyta</taxon>
        <taxon>Spermatophyta</taxon>
        <taxon>Magnoliopsida</taxon>
        <taxon>eudicotyledons</taxon>
        <taxon>Gunneridae</taxon>
        <taxon>Pentapetalae</taxon>
        <taxon>rosids</taxon>
        <taxon>malvids</taxon>
        <taxon>Sapindales</taxon>
        <taxon>Sapindaceae</taxon>
        <taxon>Hippocastanoideae</taxon>
        <taxon>Acereae</taxon>
        <taxon>Dipteronia</taxon>
    </lineage>
</organism>
<gene>
    <name evidence="4" type="ORF">Dsin_017306</name>
</gene>
<proteinExistence type="predicted"/>
<dbReference type="InterPro" id="IPR036915">
    <property type="entry name" value="Cyclin-like_sf"/>
</dbReference>
<dbReference type="GO" id="GO:0017025">
    <property type="term" value="F:TBP-class protein binding"/>
    <property type="evidence" value="ECO:0007669"/>
    <property type="project" value="InterPro"/>
</dbReference>
<dbReference type="AlphaFoldDB" id="A0AAE0E6S6"/>
<dbReference type="InterPro" id="IPR000812">
    <property type="entry name" value="TFIIB"/>
</dbReference>
<dbReference type="SUPFAM" id="SSF47954">
    <property type="entry name" value="Cyclin-like"/>
    <property type="match status" value="1"/>
</dbReference>
<keyword evidence="1" id="KW-0805">Transcription regulation</keyword>
<dbReference type="Pfam" id="PF00382">
    <property type="entry name" value="TFIIB"/>
    <property type="match status" value="1"/>
</dbReference>
<dbReference type="SUPFAM" id="SSF57783">
    <property type="entry name" value="Zinc beta-ribbon"/>
    <property type="match status" value="1"/>
</dbReference>